<dbReference type="SMART" id="SM00631">
    <property type="entry name" value="Zn_pept"/>
    <property type="match status" value="1"/>
</dbReference>
<evidence type="ECO:0000256" key="1">
    <source>
        <dbReference type="ARBA" id="ARBA00001947"/>
    </source>
</evidence>
<dbReference type="SUPFAM" id="SSF53187">
    <property type="entry name" value="Zn-dependent exopeptidases"/>
    <property type="match status" value="1"/>
</dbReference>
<comment type="caution">
    <text evidence="13">The sequence shown here is derived from an EMBL/GenBank/DDBJ whole genome shotgun (WGS) entry which is preliminary data.</text>
</comment>
<evidence type="ECO:0000259" key="12">
    <source>
        <dbReference type="PROSITE" id="PS52035"/>
    </source>
</evidence>
<evidence type="ECO:0000256" key="3">
    <source>
        <dbReference type="ARBA" id="ARBA00005988"/>
    </source>
</evidence>
<dbReference type="GO" id="GO:0004180">
    <property type="term" value="F:carboxypeptidase activity"/>
    <property type="evidence" value="ECO:0007669"/>
    <property type="project" value="UniProtKB-KW"/>
</dbReference>
<evidence type="ECO:0000256" key="7">
    <source>
        <dbReference type="ARBA" id="ARBA00022801"/>
    </source>
</evidence>
<keyword evidence="6 11" id="KW-0732">Signal</keyword>
<keyword evidence="7" id="KW-0378">Hydrolase</keyword>
<evidence type="ECO:0000256" key="8">
    <source>
        <dbReference type="ARBA" id="ARBA00023026"/>
    </source>
</evidence>
<keyword evidence="8" id="KW-0843">Virulence</keyword>
<comment type="subcellular location">
    <subcellularLocation>
        <location evidence="2">Secreted</location>
    </subcellularLocation>
</comment>
<feature type="chain" id="PRO_5045496234" evidence="11">
    <location>
        <begin position="30"/>
        <end position="346"/>
    </location>
</feature>
<evidence type="ECO:0000256" key="10">
    <source>
        <dbReference type="PROSITE-ProRule" id="PRU01379"/>
    </source>
</evidence>
<dbReference type="Pfam" id="PF00246">
    <property type="entry name" value="Peptidase_M14"/>
    <property type="match status" value="1"/>
</dbReference>
<comment type="cofactor">
    <cofactor evidence="1">
        <name>Zn(2+)</name>
        <dbReference type="ChEBI" id="CHEBI:29105"/>
    </cofactor>
</comment>
<dbReference type="InterPro" id="IPR000834">
    <property type="entry name" value="Peptidase_M14"/>
</dbReference>
<feature type="signal peptide" evidence="11">
    <location>
        <begin position="1"/>
        <end position="29"/>
    </location>
</feature>
<accession>A0ABW0GHA3</accession>
<name>A0ABW0GHA3_9MICO</name>
<sequence>MRTRVVAACATGLLTAGVLSGIAAQPASAEPAHTPGGPCLQEDQTVTLSSVADYEDVERRLATIEANSDGRVSVESAGLSGEGRELYYATVGTGDTVFWLQARIHGNELQSTQAVLHILQELGRSNTPEARSIRENLTVVVIPMYNPDGAEANIRQSTTPTRTDLNRDWENFVQPESVAFWELFAEVQPDLGLDLHHMSSAPRVAGTDDLNQFQIGARTVDPARLTDEQWATARQMAEVSLDALDGYGQTHVARYPDIDITNAALSRMLLGGTAPAGETPLSQDVVQGAIFYEVRSVGQKSNGYLATLFERPTMAVLAAAADGSLFTSDWADYDALPYADRGSCGV</sequence>
<dbReference type="Proteomes" id="UP001596122">
    <property type="component" value="Unassembled WGS sequence"/>
</dbReference>
<keyword evidence="9" id="KW-0325">Glycoprotein</keyword>
<organism evidence="13 14">
    <name type="scientific">Aquipuribacter nitratireducens</name>
    <dbReference type="NCBI Taxonomy" id="650104"/>
    <lineage>
        <taxon>Bacteria</taxon>
        <taxon>Bacillati</taxon>
        <taxon>Actinomycetota</taxon>
        <taxon>Actinomycetes</taxon>
        <taxon>Micrococcales</taxon>
        <taxon>Intrasporangiaceae</taxon>
        <taxon>Aquipuribacter</taxon>
    </lineage>
</organism>
<protein>
    <submittedName>
        <fullName evidence="13">M14 family zinc carboxypeptidase</fullName>
    </submittedName>
</protein>
<evidence type="ECO:0000256" key="5">
    <source>
        <dbReference type="ARBA" id="ARBA00022670"/>
    </source>
</evidence>
<evidence type="ECO:0000256" key="4">
    <source>
        <dbReference type="ARBA" id="ARBA00022525"/>
    </source>
</evidence>
<feature type="domain" description="Peptidase M14" evidence="12">
    <location>
        <begin position="50"/>
        <end position="346"/>
    </location>
</feature>
<evidence type="ECO:0000256" key="2">
    <source>
        <dbReference type="ARBA" id="ARBA00004613"/>
    </source>
</evidence>
<proteinExistence type="inferred from homology"/>
<gene>
    <name evidence="13" type="ORF">ACFPJ6_00415</name>
</gene>
<dbReference type="Gene3D" id="3.40.630.10">
    <property type="entry name" value="Zn peptidases"/>
    <property type="match status" value="1"/>
</dbReference>
<keyword evidence="4" id="KW-0964">Secreted</keyword>
<keyword evidence="5" id="KW-0645">Protease</keyword>
<dbReference type="PANTHER" id="PTHR11705:SF83">
    <property type="entry name" value="INACTIVE METALLOCARBOXYPEPTIDASE ECM14"/>
    <property type="match status" value="1"/>
</dbReference>
<keyword evidence="14" id="KW-1185">Reference proteome</keyword>
<reference evidence="14" key="1">
    <citation type="journal article" date="2019" name="Int. J. Syst. Evol. Microbiol.">
        <title>The Global Catalogue of Microorganisms (GCM) 10K type strain sequencing project: providing services to taxonomists for standard genome sequencing and annotation.</title>
        <authorList>
            <consortium name="The Broad Institute Genomics Platform"/>
            <consortium name="The Broad Institute Genome Sequencing Center for Infectious Disease"/>
            <person name="Wu L."/>
            <person name="Ma J."/>
        </authorList>
    </citation>
    <scope>NUCLEOTIDE SEQUENCE [LARGE SCALE GENOMIC DNA]</scope>
    <source>
        <strain evidence="14">CCUG 43114</strain>
    </source>
</reference>
<evidence type="ECO:0000313" key="14">
    <source>
        <dbReference type="Proteomes" id="UP001596122"/>
    </source>
</evidence>
<comment type="caution">
    <text evidence="10">Lacks conserved residue(s) required for the propagation of feature annotation.</text>
</comment>
<keyword evidence="13" id="KW-0121">Carboxypeptidase</keyword>
<evidence type="ECO:0000256" key="11">
    <source>
        <dbReference type="SAM" id="SignalP"/>
    </source>
</evidence>
<dbReference type="PROSITE" id="PS52035">
    <property type="entry name" value="PEPTIDASE_M14"/>
    <property type="match status" value="1"/>
</dbReference>
<evidence type="ECO:0000313" key="13">
    <source>
        <dbReference type="EMBL" id="MFC5379243.1"/>
    </source>
</evidence>
<evidence type="ECO:0000256" key="9">
    <source>
        <dbReference type="ARBA" id="ARBA00023180"/>
    </source>
</evidence>
<comment type="similarity">
    <text evidence="3 10">Belongs to the peptidase M14 family.</text>
</comment>
<dbReference type="EMBL" id="JBHSLD010000001">
    <property type="protein sequence ID" value="MFC5379243.1"/>
    <property type="molecule type" value="Genomic_DNA"/>
</dbReference>
<evidence type="ECO:0000256" key="6">
    <source>
        <dbReference type="ARBA" id="ARBA00022729"/>
    </source>
</evidence>
<dbReference type="RefSeq" id="WP_340266710.1">
    <property type="nucleotide sequence ID" value="NZ_JBBEOG010000001.1"/>
</dbReference>
<dbReference type="PANTHER" id="PTHR11705">
    <property type="entry name" value="PROTEASE FAMILY M14 CARBOXYPEPTIDASE A,B"/>
    <property type="match status" value="1"/>
</dbReference>